<feature type="domain" description="KY-like immunoglobulin-like" evidence="2">
    <location>
        <begin position="545"/>
        <end position="654"/>
    </location>
</feature>
<evidence type="ECO:0000313" key="3">
    <source>
        <dbReference type="EMBL" id="WAR14361.1"/>
    </source>
</evidence>
<evidence type="ECO:0000259" key="2">
    <source>
        <dbReference type="Pfam" id="PF23265"/>
    </source>
</evidence>
<reference evidence="3" key="1">
    <citation type="submission" date="2022-11" db="EMBL/GenBank/DDBJ databases">
        <title>Centuries of genome instability and evolution in soft-shell clam transmissible cancer (bioRxiv).</title>
        <authorList>
            <person name="Hart S.F.M."/>
            <person name="Yonemitsu M.A."/>
            <person name="Giersch R.M."/>
            <person name="Beal B.F."/>
            <person name="Arriagada G."/>
            <person name="Davis B.W."/>
            <person name="Ostrander E.A."/>
            <person name="Goff S.P."/>
            <person name="Metzger M.J."/>
        </authorList>
    </citation>
    <scope>NUCLEOTIDE SEQUENCE</scope>
    <source>
        <strain evidence="3">MELC-2E11</strain>
        <tissue evidence="3">Siphon/mantle</tissue>
    </source>
</reference>
<dbReference type="EMBL" id="CP111020">
    <property type="protein sequence ID" value="WAR14361.1"/>
    <property type="molecule type" value="Genomic_DNA"/>
</dbReference>
<dbReference type="InterPro" id="IPR038765">
    <property type="entry name" value="Papain-like_cys_pep_sf"/>
</dbReference>
<protein>
    <submittedName>
        <fullName evidence="3">HIL-like protein</fullName>
    </submittedName>
</protein>
<dbReference type="Pfam" id="PF23265">
    <property type="entry name" value="Ig-like_KY"/>
    <property type="match status" value="2"/>
</dbReference>
<dbReference type="PANTHER" id="PTHR47020">
    <property type="entry name" value="HILLARIN"/>
    <property type="match status" value="1"/>
</dbReference>
<gene>
    <name evidence="3" type="ORF">MAR_004466</name>
</gene>
<dbReference type="InterPro" id="IPR053041">
    <property type="entry name" value="Transglut-like_Superfamily_Mod"/>
</dbReference>
<dbReference type="InterPro" id="IPR056564">
    <property type="entry name" value="Ig-like_KY"/>
</dbReference>
<name>A0ABY7F0D7_MYAAR</name>
<dbReference type="Proteomes" id="UP001164746">
    <property type="component" value="Chromosome 9"/>
</dbReference>
<keyword evidence="4" id="KW-1185">Reference proteome</keyword>
<feature type="domain" description="KY-like immunoglobulin-like" evidence="2">
    <location>
        <begin position="396"/>
        <end position="528"/>
    </location>
</feature>
<dbReference type="SUPFAM" id="SSF54001">
    <property type="entry name" value="Cysteine proteinases"/>
    <property type="match status" value="1"/>
</dbReference>
<accession>A0ABY7F0D7</accession>
<proteinExistence type="predicted"/>
<dbReference type="PANTHER" id="PTHR47020:SF1">
    <property type="entry name" value="HILLARIN"/>
    <property type="match status" value="1"/>
</dbReference>
<organism evidence="3 4">
    <name type="scientific">Mya arenaria</name>
    <name type="common">Soft-shell clam</name>
    <dbReference type="NCBI Taxonomy" id="6604"/>
    <lineage>
        <taxon>Eukaryota</taxon>
        <taxon>Metazoa</taxon>
        <taxon>Spiralia</taxon>
        <taxon>Lophotrochozoa</taxon>
        <taxon>Mollusca</taxon>
        <taxon>Bivalvia</taxon>
        <taxon>Autobranchia</taxon>
        <taxon>Heteroconchia</taxon>
        <taxon>Euheterodonta</taxon>
        <taxon>Imparidentia</taxon>
        <taxon>Neoheterodontei</taxon>
        <taxon>Myida</taxon>
        <taxon>Myoidea</taxon>
        <taxon>Myidae</taxon>
        <taxon>Mya</taxon>
    </lineage>
</organism>
<feature type="region of interest" description="Disordered" evidence="1">
    <location>
        <begin position="70"/>
        <end position="91"/>
    </location>
</feature>
<evidence type="ECO:0000313" key="4">
    <source>
        <dbReference type="Proteomes" id="UP001164746"/>
    </source>
</evidence>
<evidence type="ECO:0000256" key="1">
    <source>
        <dbReference type="SAM" id="MobiDB-lite"/>
    </source>
</evidence>
<sequence length="743" mass="83938">MFCCGGKSLISVIPRAGNTNESRVLNERSPLSMDTNETRSRSNVTELGNRTMHDKQDNVETIEVNVLSTDNSESSLTKSDTTMSNSDKTISDLEKSEGEIIEAETPKEPVESRSKVSEEKCEKDNAVENVAKVITNYSAKEKNMATSPGRLLATYPLVPSFTYSEKLDCYVDNIDLLDPDIPGPHPPTTRKTEVFRLEDYSDVDERAVSAPARLLKGTLKELVAYLTKDYHDDMSRLRVIYRWITCQPLEMITMRKEPPQSHAIFQLWRIRNKKGNYAQLVSLLCRYANIPCVIIHGVLKGSTYEVGDVIDEDRHYGEWNAVLVNGSWRFINAYWGTCAEGASSGNDVIDDFSDESPNKLYYACDENYFLTDPDHVVATHLPKKPKWQLKKNPLSLEEFQKMTFVKDRYFNLKLKTLTHPHCVVESNTGEVEIKFLIPPKKSLDIDFQHLLFKVTDELDKRIDRLAFIHRTNSNDHLTIRVRSPSAGTYRFELVGKDTSVTSESYDYDWIAIYKIVFHEGQYGCPLFPPTPSTGWGPGRVAEATGLVPLSHFTGEVEMDDHGKVEIRFGAAHKDRIGEMLYIAKVYTGGEKMDELPDCAVHRVEDGDVIVNVMTPKKGEFVLRLFAKDINTEKVSEFCNYLLISNQMESNGHFPKGFQTKLGPKAAFMTSGLTPTTPSGLIRSEHAEVYLGFTRTEDIELSVNFSGENVKPAEAPRLLSQTESGKNVTYTVRGSRDLYPWLNC</sequence>
<feature type="compositionally biased region" description="Polar residues" evidence="1">
    <location>
        <begin position="70"/>
        <end position="88"/>
    </location>
</feature>
<dbReference type="Gene3D" id="3.10.620.30">
    <property type="match status" value="1"/>
</dbReference>